<keyword evidence="2" id="KW-0808">Transferase</keyword>
<dbReference type="SUPFAM" id="SSF53335">
    <property type="entry name" value="S-adenosyl-L-methionine-dependent methyltransferases"/>
    <property type="match status" value="1"/>
</dbReference>
<dbReference type="Gene3D" id="3.40.50.150">
    <property type="entry name" value="Vaccinia Virus protein VP39"/>
    <property type="match status" value="1"/>
</dbReference>
<gene>
    <name evidence="2" type="ORF">SAMN05216276_1018145</name>
</gene>
<dbReference type="AlphaFoldDB" id="A0A239I654"/>
<dbReference type="InterPro" id="IPR029063">
    <property type="entry name" value="SAM-dependent_MTases_sf"/>
</dbReference>
<protein>
    <submittedName>
        <fullName evidence="2">Methyltransferase domain-containing protein</fullName>
    </submittedName>
</protein>
<reference evidence="2 3" key="1">
    <citation type="submission" date="2017-06" db="EMBL/GenBank/DDBJ databases">
        <authorList>
            <person name="Kim H.J."/>
            <person name="Triplett B.A."/>
        </authorList>
    </citation>
    <scope>NUCLEOTIDE SEQUENCE [LARGE SCALE GENOMIC DNA]</scope>
    <source>
        <strain evidence="2 3">CGMCC 4.2132</strain>
    </source>
</reference>
<dbReference type="Proteomes" id="UP000198282">
    <property type="component" value="Unassembled WGS sequence"/>
</dbReference>
<dbReference type="CDD" id="cd02440">
    <property type="entry name" value="AdoMet_MTases"/>
    <property type="match status" value="1"/>
</dbReference>
<keyword evidence="3" id="KW-1185">Reference proteome</keyword>
<organism evidence="2 3">
    <name type="scientific">Streptosporangium subroseum</name>
    <dbReference type="NCBI Taxonomy" id="106412"/>
    <lineage>
        <taxon>Bacteria</taxon>
        <taxon>Bacillati</taxon>
        <taxon>Actinomycetota</taxon>
        <taxon>Actinomycetes</taxon>
        <taxon>Streptosporangiales</taxon>
        <taxon>Streptosporangiaceae</taxon>
        <taxon>Streptosporangium</taxon>
    </lineage>
</organism>
<dbReference type="PANTHER" id="PTHR44068">
    <property type="entry name" value="ZGC:194242"/>
    <property type="match status" value="1"/>
</dbReference>
<keyword evidence="2" id="KW-0489">Methyltransferase</keyword>
<sequence length="269" mass="29033">MNTISLCLAGSMIEVGRLSPPDPIAYLDRVAASDSGRAYKRQMLAMLDLHPGQTVLDIGCGPGTDLDDLAAGVTQTGSVIGVDHNPVMAERARVRLAGQSIVDVRVGDAHALPIDDRSVDRARTDRVLQHVADPSQVLAEFCRVARPGARIVMAEPDWDTLLIDHDDLTMSRGLNRFIATEMVRNATIGRSLARLSAQAGLIVRSVVTTAPVFRDFEMADQILGLRRNVVRAIDAGYLDRGAERWIEEVGSTPFLAGVMVFLVVAEAPA</sequence>
<name>A0A239I654_9ACTN</name>
<dbReference type="PANTHER" id="PTHR44068:SF11">
    <property type="entry name" value="GERANYL DIPHOSPHATE 2-C-METHYLTRANSFERASE"/>
    <property type="match status" value="1"/>
</dbReference>
<dbReference type="EMBL" id="FZOD01000018">
    <property type="protein sequence ID" value="SNS88999.1"/>
    <property type="molecule type" value="Genomic_DNA"/>
</dbReference>
<dbReference type="GO" id="GO:0008168">
    <property type="term" value="F:methyltransferase activity"/>
    <property type="evidence" value="ECO:0007669"/>
    <property type="project" value="UniProtKB-KW"/>
</dbReference>
<dbReference type="RefSeq" id="WP_218825385.1">
    <property type="nucleotide sequence ID" value="NZ_FZOD01000018.1"/>
</dbReference>
<feature type="domain" description="Methyltransferase" evidence="1">
    <location>
        <begin position="50"/>
        <end position="161"/>
    </location>
</feature>
<evidence type="ECO:0000259" key="1">
    <source>
        <dbReference type="Pfam" id="PF13847"/>
    </source>
</evidence>
<dbReference type="InterPro" id="IPR025714">
    <property type="entry name" value="Methyltranfer_dom"/>
</dbReference>
<dbReference type="Pfam" id="PF13847">
    <property type="entry name" value="Methyltransf_31"/>
    <property type="match status" value="1"/>
</dbReference>
<accession>A0A239I654</accession>
<evidence type="ECO:0000313" key="3">
    <source>
        <dbReference type="Proteomes" id="UP000198282"/>
    </source>
</evidence>
<dbReference type="InterPro" id="IPR050447">
    <property type="entry name" value="Erg6_SMT_methyltransf"/>
</dbReference>
<proteinExistence type="predicted"/>
<evidence type="ECO:0000313" key="2">
    <source>
        <dbReference type="EMBL" id="SNS88999.1"/>
    </source>
</evidence>
<dbReference type="GO" id="GO:0032259">
    <property type="term" value="P:methylation"/>
    <property type="evidence" value="ECO:0007669"/>
    <property type="project" value="UniProtKB-KW"/>
</dbReference>